<name>A0A6J4QS73_9ACTN</name>
<protein>
    <submittedName>
        <fullName evidence="2">4Fe-4S ferredoxin, iron-sulfur binding</fullName>
    </submittedName>
</protein>
<gene>
    <name evidence="2" type="ORF">AVDCRST_MAG78-3174</name>
</gene>
<evidence type="ECO:0000313" key="2">
    <source>
        <dbReference type="EMBL" id="CAA9448972.1"/>
    </source>
</evidence>
<feature type="compositionally biased region" description="Basic and acidic residues" evidence="1">
    <location>
        <begin position="10"/>
        <end position="25"/>
    </location>
</feature>
<feature type="non-terminal residue" evidence="2">
    <location>
        <position position="1"/>
    </location>
</feature>
<organism evidence="2">
    <name type="scientific">uncultured Rubrobacteraceae bacterium</name>
    <dbReference type="NCBI Taxonomy" id="349277"/>
    <lineage>
        <taxon>Bacteria</taxon>
        <taxon>Bacillati</taxon>
        <taxon>Actinomycetota</taxon>
        <taxon>Rubrobacteria</taxon>
        <taxon>Rubrobacterales</taxon>
        <taxon>Rubrobacteraceae</taxon>
        <taxon>environmental samples</taxon>
    </lineage>
</organism>
<feature type="region of interest" description="Disordered" evidence="1">
    <location>
        <begin position="1"/>
        <end position="61"/>
    </location>
</feature>
<dbReference type="EMBL" id="CADCVB010000213">
    <property type="protein sequence ID" value="CAA9448972.1"/>
    <property type="molecule type" value="Genomic_DNA"/>
</dbReference>
<sequence>DGCLRGLRGLHKDLPGEGDPTRAERVPLAPHRPRRPLHGVRRVRRGLPRFGLRRGPAGGRV</sequence>
<dbReference type="AlphaFoldDB" id="A0A6J4QS73"/>
<feature type="non-terminal residue" evidence="2">
    <location>
        <position position="61"/>
    </location>
</feature>
<evidence type="ECO:0000256" key="1">
    <source>
        <dbReference type="SAM" id="MobiDB-lite"/>
    </source>
</evidence>
<proteinExistence type="predicted"/>
<feature type="compositionally biased region" description="Basic residues" evidence="1">
    <location>
        <begin position="31"/>
        <end position="47"/>
    </location>
</feature>
<reference evidence="2" key="1">
    <citation type="submission" date="2020-02" db="EMBL/GenBank/DDBJ databases">
        <authorList>
            <person name="Meier V. D."/>
        </authorList>
    </citation>
    <scope>NUCLEOTIDE SEQUENCE</scope>
    <source>
        <strain evidence="2">AVDCRST_MAG78</strain>
    </source>
</reference>
<accession>A0A6J4QS73</accession>